<dbReference type="Proteomes" id="UP000234503">
    <property type="component" value="Unassembled WGS sequence"/>
</dbReference>
<evidence type="ECO:0000256" key="1">
    <source>
        <dbReference type="SAM" id="MobiDB-lite"/>
    </source>
</evidence>
<proteinExistence type="predicted"/>
<feature type="region of interest" description="Disordered" evidence="1">
    <location>
        <begin position="98"/>
        <end position="126"/>
    </location>
</feature>
<organism evidence="2 3">
    <name type="scientific">Chimaeribacter coloradensis</name>
    <dbReference type="NCBI Taxonomy" id="2060068"/>
    <lineage>
        <taxon>Bacteria</taxon>
        <taxon>Pseudomonadati</taxon>
        <taxon>Pseudomonadota</taxon>
        <taxon>Gammaproteobacteria</taxon>
        <taxon>Enterobacterales</taxon>
        <taxon>Yersiniaceae</taxon>
        <taxon>Chimaeribacter</taxon>
    </lineage>
</organism>
<dbReference type="EMBL" id="PJZH01000001">
    <property type="protein sequence ID" value="PLR40377.1"/>
    <property type="molecule type" value="Genomic_DNA"/>
</dbReference>
<comment type="caution">
    <text evidence="2">The sequence shown here is derived from an EMBL/GenBank/DDBJ whole genome shotgun (WGS) entry which is preliminary data.</text>
</comment>
<gene>
    <name evidence="2" type="ORF">CYR32_01150</name>
</gene>
<evidence type="ECO:0000313" key="2">
    <source>
        <dbReference type="EMBL" id="PLR40377.1"/>
    </source>
</evidence>
<sequence>MSMYATLEEAIEVAREEYLEALADDYADDEIPSPQQFNLQKYVLQDGDIMWQAEFFLDEGDAIEGLPFRSGAAAQAIYDEDFDETELRLEWQEENTLHEWDEGEFQLAPPLDTEEGKTAADEWDER</sequence>
<dbReference type="InterPro" id="IPR025729">
    <property type="entry name" value="MsyB"/>
</dbReference>
<reference evidence="2 3" key="1">
    <citation type="submission" date="2017-12" db="EMBL/GenBank/DDBJ databases">
        <title>Characterization of six clinical isolates of Enterochimera gen. nov., a novel genus of the Yersiniaciae family and the three species Enterochimera arupensis sp. nov., Enterochimera coloradensis sp. nov, and Enterochimera californica sp. nov.</title>
        <authorList>
            <person name="Rossi A."/>
            <person name="Fisher M."/>
        </authorList>
    </citation>
    <scope>NUCLEOTIDE SEQUENCE [LARGE SCALE GENOMIC DNA]</scope>
    <source>
        <strain evidence="3">2016-Iso4</strain>
    </source>
</reference>
<feature type="compositionally biased region" description="Basic and acidic residues" evidence="1">
    <location>
        <begin position="114"/>
        <end position="126"/>
    </location>
</feature>
<dbReference type="AlphaFoldDB" id="A0A2N5ECZ6"/>
<keyword evidence="3" id="KW-1185">Reference proteome</keyword>
<name>A0A2N5ECZ6_9GAMM</name>
<dbReference type="NCBIfam" id="NF008544">
    <property type="entry name" value="PRK11467.1"/>
    <property type="match status" value="1"/>
</dbReference>
<accession>A0A2N5ECZ6</accession>
<dbReference type="RefSeq" id="WP_101821706.1">
    <property type="nucleotide sequence ID" value="NZ_PJZH01000001.1"/>
</dbReference>
<dbReference type="Pfam" id="PF13984">
    <property type="entry name" value="MsyB"/>
    <property type="match status" value="1"/>
</dbReference>
<evidence type="ECO:0000313" key="3">
    <source>
        <dbReference type="Proteomes" id="UP000234503"/>
    </source>
</evidence>
<protein>
    <submittedName>
        <fullName evidence="2">SecY/secA suppressor protein</fullName>
    </submittedName>
</protein>
<dbReference type="OrthoDB" id="6414156at2"/>